<name>A0ABW2C7T7_9PSEU</name>
<dbReference type="InterPro" id="IPR001584">
    <property type="entry name" value="Integrase_cat-core"/>
</dbReference>
<evidence type="ECO:0000259" key="1">
    <source>
        <dbReference type="Pfam" id="PF13333"/>
    </source>
</evidence>
<sequence>MGRLTPILRAGGVPNHLRLAGECYDNSMMESFWGTMQLELLDTKAWETREELASAIFEWIECWHNSHWRSRLGMLSPREFETHHPERPSPHDDR</sequence>
<dbReference type="PANTHER" id="PTHR46889">
    <property type="entry name" value="TRANSPOSASE INSF FOR INSERTION SEQUENCE IS3B-RELATED"/>
    <property type="match status" value="1"/>
</dbReference>
<proteinExistence type="predicted"/>
<dbReference type="InterPro" id="IPR050900">
    <property type="entry name" value="Transposase_IS3/IS150/IS904"/>
</dbReference>
<evidence type="ECO:0000313" key="2">
    <source>
        <dbReference type="EMBL" id="MFC6870874.1"/>
    </source>
</evidence>
<keyword evidence="3" id="KW-1185">Reference proteome</keyword>
<reference evidence="3" key="1">
    <citation type="journal article" date="2019" name="Int. J. Syst. Evol. Microbiol.">
        <title>The Global Catalogue of Microorganisms (GCM) 10K type strain sequencing project: providing services to taxonomists for standard genome sequencing and annotation.</title>
        <authorList>
            <consortium name="The Broad Institute Genomics Platform"/>
            <consortium name="The Broad Institute Genome Sequencing Center for Infectious Disease"/>
            <person name="Wu L."/>
            <person name="Ma J."/>
        </authorList>
    </citation>
    <scope>NUCLEOTIDE SEQUENCE [LARGE SCALE GENOMIC DNA]</scope>
    <source>
        <strain evidence="3">KCTC 32255</strain>
    </source>
</reference>
<gene>
    <name evidence="2" type="ORF">ACFQGD_27475</name>
</gene>
<protein>
    <submittedName>
        <fullName evidence="2">IS3 family transposase</fullName>
    </submittedName>
</protein>
<dbReference type="InterPro" id="IPR012337">
    <property type="entry name" value="RNaseH-like_sf"/>
</dbReference>
<comment type="caution">
    <text evidence="2">The sequence shown here is derived from an EMBL/GenBank/DDBJ whole genome shotgun (WGS) entry which is preliminary data.</text>
</comment>
<dbReference type="SUPFAM" id="SSF53098">
    <property type="entry name" value="Ribonuclease H-like"/>
    <property type="match status" value="1"/>
</dbReference>
<dbReference type="Proteomes" id="UP001596337">
    <property type="component" value="Unassembled WGS sequence"/>
</dbReference>
<dbReference type="Pfam" id="PF13333">
    <property type="entry name" value="rve_2"/>
    <property type="match status" value="1"/>
</dbReference>
<evidence type="ECO:0000313" key="3">
    <source>
        <dbReference type="Proteomes" id="UP001596337"/>
    </source>
</evidence>
<accession>A0ABW2C7T7</accession>
<organism evidence="2 3">
    <name type="scientific">Haloechinothrix salitolerans</name>
    <dbReference type="NCBI Taxonomy" id="926830"/>
    <lineage>
        <taxon>Bacteria</taxon>
        <taxon>Bacillati</taxon>
        <taxon>Actinomycetota</taxon>
        <taxon>Actinomycetes</taxon>
        <taxon>Pseudonocardiales</taxon>
        <taxon>Pseudonocardiaceae</taxon>
        <taxon>Haloechinothrix</taxon>
    </lineage>
</organism>
<dbReference type="PANTHER" id="PTHR46889:SF4">
    <property type="entry name" value="TRANSPOSASE INSO FOR INSERTION SEQUENCE ELEMENT IS911B-RELATED"/>
    <property type="match status" value="1"/>
</dbReference>
<dbReference type="RefSeq" id="WP_390183657.1">
    <property type="nucleotide sequence ID" value="NZ_JBHMBO010000041.1"/>
</dbReference>
<dbReference type="EMBL" id="JBHSXX010000001">
    <property type="protein sequence ID" value="MFC6870874.1"/>
    <property type="molecule type" value="Genomic_DNA"/>
</dbReference>
<feature type="domain" description="Integrase catalytic" evidence="1">
    <location>
        <begin position="30"/>
        <end position="83"/>
    </location>
</feature>